<sequence length="94" mass="11133">MNQKVLSDVANACRPPDVFSIFSSQHYRDQYFEKKCHYVKPEPIHLGREWEWKDVNGTENLQKIHQYGYYISLISTLKGLLNNPAVYKEIEMCH</sequence>
<name>A0A1X7VAK8_AMPQE</name>
<dbReference type="InParanoid" id="A0A1X7VAK8"/>
<dbReference type="AlphaFoldDB" id="A0A1X7VAK8"/>
<proteinExistence type="predicted"/>
<accession>A0A1X7VAK8</accession>
<organism evidence="1">
    <name type="scientific">Amphimedon queenslandica</name>
    <name type="common">Sponge</name>
    <dbReference type="NCBI Taxonomy" id="400682"/>
    <lineage>
        <taxon>Eukaryota</taxon>
        <taxon>Metazoa</taxon>
        <taxon>Porifera</taxon>
        <taxon>Demospongiae</taxon>
        <taxon>Heteroscleromorpha</taxon>
        <taxon>Haplosclerida</taxon>
        <taxon>Niphatidae</taxon>
        <taxon>Amphimedon</taxon>
    </lineage>
</organism>
<evidence type="ECO:0000313" key="1">
    <source>
        <dbReference type="EnsemblMetazoa" id="Aqu2.1.37028_001"/>
    </source>
</evidence>
<reference evidence="1" key="1">
    <citation type="submission" date="2017-05" db="UniProtKB">
        <authorList>
            <consortium name="EnsemblMetazoa"/>
        </authorList>
    </citation>
    <scope>IDENTIFICATION</scope>
</reference>
<dbReference type="EnsemblMetazoa" id="Aqu2.1.37028_001">
    <property type="protein sequence ID" value="Aqu2.1.37028_001"/>
    <property type="gene ID" value="Aqu2.1.37028"/>
</dbReference>
<protein>
    <submittedName>
        <fullName evidence="1">Uncharacterized protein</fullName>
    </submittedName>
</protein>